<accession>A0ABQ2MJS1</accession>
<dbReference type="Gene3D" id="3.30.70.100">
    <property type="match status" value="1"/>
</dbReference>
<gene>
    <name evidence="2" type="ORF">GCM10012286_62260</name>
</gene>
<feature type="domain" description="ABM" evidence="1">
    <location>
        <begin position="21"/>
        <end position="111"/>
    </location>
</feature>
<dbReference type="InterPro" id="IPR011008">
    <property type="entry name" value="Dimeric_a/b-barrel"/>
</dbReference>
<dbReference type="PROSITE" id="PS51725">
    <property type="entry name" value="ABM"/>
    <property type="match status" value="1"/>
</dbReference>
<comment type="caution">
    <text evidence="2">The sequence shown here is derived from an EMBL/GenBank/DDBJ whole genome shotgun (WGS) entry which is preliminary data.</text>
</comment>
<sequence>MSNTPHNYRHSNREEPSMPEIVVIARLQAKHGRGPELLQLFSELAPQVLDSEPGTLRYAFYVEPDSDPLRVTVVEKYASRAAHEAHGTGVLTAYLPQLLDLLDGAPDIVELRQAPLAVSVGEAEAARLSI</sequence>
<organism evidence="2 3">
    <name type="scientific">Streptomyces lasiicapitis</name>
    <dbReference type="NCBI Taxonomy" id="1923961"/>
    <lineage>
        <taxon>Bacteria</taxon>
        <taxon>Bacillati</taxon>
        <taxon>Actinomycetota</taxon>
        <taxon>Actinomycetes</taxon>
        <taxon>Kitasatosporales</taxon>
        <taxon>Streptomycetaceae</taxon>
        <taxon>Streptomyces</taxon>
    </lineage>
</organism>
<protein>
    <recommendedName>
        <fullName evidence="1">ABM domain-containing protein</fullName>
    </recommendedName>
</protein>
<evidence type="ECO:0000313" key="3">
    <source>
        <dbReference type="Proteomes" id="UP000656881"/>
    </source>
</evidence>
<reference evidence="3" key="1">
    <citation type="journal article" date="2019" name="Int. J. Syst. Evol. Microbiol.">
        <title>The Global Catalogue of Microorganisms (GCM) 10K type strain sequencing project: providing services to taxonomists for standard genome sequencing and annotation.</title>
        <authorList>
            <consortium name="The Broad Institute Genomics Platform"/>
            <consortium name="The Broad Institute Genome Sequencing Center for Infectious Disease"/>
            <person name="Wu L."/>
            <person name="Ma J."/>
        </authorList>
    </citation>
    <scope>NUCLEOTIDE SEQUENCE [LARGE SCALE GENOMIC DNA]</scope>
    <source>
        <strain evidence="3">CGMCC 4.7349</strain>
    </source>
</reference>
<evidence type="ECO:0000259" key="1">
    <source>
        <dbReference type="PROSITE" id="PS51725"/>
    </source>
</evidence>
<dbReference type="RefSeq" id="WP_189176453.1">
    <property type="nucleotide sequence ID" value="NZ_BMNG01000015.1"/>
</dbReference>
<dbReference type="EMBL" id="BMNG01000015">
    <property type="protein sequence ID" value="GGO53863.1"/>
    <property type="molecule type" value="Genomic_DNA"/>
</dbReference>
<keyword evidence="3" id="KW-1185">Reference proteome</keyword>
<dbReference type="SUPFAM" id="SSF54909">
    <property type="entry name" value="Dimeric alpha+beta barrel"/>
    <property type="match status" value="1"/>
</dbReference>
<dbReference type="InterPro" id="IPR007138">
    <property type="entry name" value="ABM_dom"/>
</dbReference>
<dbReference type="PANTHER" id="PTHR40624">
    <property type="entry name" value="BIOSYNTHESIS MONOOXYGENASE, PUTATIVE (AFU_ORTHOLOGUE AFUA_1G12025)-RELATED"/>
    <property type="match status" value="1"/>
</dbReference>
<proteinExistence type="predicted"/>
<dbReference type="Proteomes" id="UP000656881">
    <property type="component" value="Unassembled WGS sequence"/>
</dbReference>
<name>A0ABQ2MJS1_9ACTN</name>
<evidence type="ECO:0000313" key="2">
    <source>
        <dbReference type="EMBL" id="GGO53863.1"/>
    </source>
</evidence>
<dbReference type="PANTHER" id="PTHR40624:SF1">
    <property type="entry name" value="BIOSYNTHESIS MONOOXYGENASE, PUTATIVE (AFU_ORTHOLOGUE AFUA_1G12025)-RELATED"/>
    <property type="match status" value="1"/>
</dbReference>
<dbReference type="Pfam" id="PF03992">
    <property type="entry name" value="ABM"/>
    <property type="match status" value="1"/>
</dbReference>